<evidence type="ECO:0000256" key="1">
    <source>
        <dbReference type="ARBA" id="ARBA00009437"/>
    </source>
</evidence>
<dbReference type="Pfam" id="PF00126">
    <property type="entry name" value="HTH_1"/>
    <property type="match status" value="1"/>
</dbReference>
<evidence type="ECO:0000256" key="3">
    <source>
        <dbReference type="ARBA" id="ARBA00023125"/>
    </source>
</evidence>
<dbReference type="SUPFAM" id="SSF53850">
    <property type="entry name" value="Periplasmic binding protein-like II"/>
    <property type="match status" value="1"/>
</dbReference>
<keyword evidence="4" id="KW-0804">Transcription</keyword>
<evidence type="ECO:0000256" key="2">
    <source>
        <dbReference type="ARBA" id="ARBA00023015"/>
    </source>
</evidence>
<dbReference type="PROSITE" id="PS50931">
    <property type="entry name" value="HTH_LYSR"/>
    <property type="match status" value="1"/>
</dbReference>
<reference evidence="6" key="1">
    <citation type="submission" date="2019-02" db="EMBL/GenBank/DDBJ databases">
        <authorList>
            <person name="Li S.-H."/>
        </authorList>
    </citation>
    <scope>NUCLEOTIDE SEQUENCE</scope>
    <source>
        <strain evidence="6">IMCC14734</strain>
    </source>
</reference>
<dbReference type="InterPro" id="IPR036390">
    <property type="entry name" value="WH_DNA-bd_sf"/>
</dbReference>
<dbReference type="Proteomes" id="UP001143362">
    <property type="component" value="Unassembled WGS sequence"/>
</dbReference>
<dbReference type="InterPro" id="IPR058163">
    <property type="entry name" value="LysR-type_TF_proteobact-type"/>
</dbReference>
<gene>
    <name evidence="6" type="ORF">EYC98_05025</name>
</gene>
<keyword evidence="7" id="KW-1185">Reference proteome</keyword>
<keyword evidence="2" id="KW-0805">Transcription regulation</keyword>
<dbReference type="PANTHER" id="PTHR30537">
    <property type="entry name" value="HTH-TYPE TRANSCRIPTIONAL REGULATOR"/>
    <property type="match status" value="1"/>
</dbReference>
<comment type="similarity">
    <text evidence="1">Belongs to the LysR transcriptional regulatory family.</text>
</comment>
<dbReference type="PANTHER" id="PTHR30537:SF3">
    <property type="entry name" value="TRANSCRIPTIONAL REGULATORY PROTEIN"/>
    <property type="match status" value="1"/>
</dbReference>
<evidence type="ECO:0000313" key="7">
    <source>
        <dbReference type="Proteomes" id="UP001143362"/>
    </source>
</evidence>
<protein>
    <submittedName>
        <fullName evidence="6">LysR family transcriptional regulator</fullName>
    </submittedName>
</protein>
<comment type="caution">
    <text evidence="6">The sequence shown here is derived from an EMBL/GenBank/DDBJ whole genome shotgun (WGS) entry which is preliminary data.</text>
</comment>
<dbReference type="Gene3D" id="3.40.190.290">
    <property type="match status" value="2"/>
</dbReference>
<evidence type="ECO:0000259" key="5">
    <source>
        <dbReference type="PROSITE" id="PS50931"/>
    </source>
</evidence>
<sequence>MNWDDLRYVLAVVREGSMSGAARALSVNHATVIRRVRGLERGLGASLFDRDGHHYVISPAGEVVLEAAERMEAQAATAERLIAGQSTALSGTVRITAPEPMGTEFLLPAVREFNGDYPDIVVDISLSRRAYDLGRREADLAIRVTTEPPLDVVGFRITPLYWGIYGPAGCGLLAADVEKVIVEPGASAGVPDWVLQFLPQARVSLMVDAVELEVAAIKAGYGVARLATQIGDADPALERLADMLPQYLADIWLLTHVDVRSNARIRVFRDFLIDYFEHNHALYQPRNLGAR</sequence>
<dbReference type="Pfam" id="PF03466">
    <property type="entry name" value="LysR_substrate"/>
    <property type="match status" value="1"/>
</dbReference>
<evidence type="ECO:0000256" key="4">
    <source>
        <dbReference type="ARBA" id="ARBA00023163"/>
    </source>
</evidence>
<organism evidence="6 7">
    <name type="scientific">Candidatus Litorirhabdus singularis</name>
    <dbReference type="NCBI Taxonomy" id="2518993"/>
    <lineage>
        <taxon>Bacteria</taxon>
        <taxon>Pseudomonadati</taxon>
        <taxon>Pseudomonadota</taxon>
        <taxon>Gammaproteobacteria</taxon>
        <taxon>Cellvibrionales</taxon>
        <taxon>Halieaceae</taxon>
        <taxon>Candidatus Litorirhabdus</taxon>
    </lineage>
</organism>
<dbReference type="EMBL" id="SHNN01000001">
    <property type="protein sequence ID" value="MCX2980229.1"/>
    <property type="molecule type" value="Genomic_DNA"/>
</dbReference>
<name>A0ABT3TD80_9GAMM</name>
<dbReference type="RefSeq" id="WP_279244208.1">
    <property type="nucleotide sequence ID" value="NZ_SHNN01000001.1"/>
</dbReference>
<keyword evidence="3" id="KW-0238">DNA-binding</keyword>
<feature type="domain" description="HTH lysR-type" evidence="5">
    <location>
        <begin position="1"/>
        <end position="58"/>
    </location>
</feature>
<evidence type="ECO:0000313" key="6">
    <source>
        <dbReference type="EMBL" id="MCX2980229.1"/>
    </source>
</evidence>
<dbReference type="InterPro" id="IPR005119">
    <property type="entry name" value="LysR_subst-bd"/>
</dbReference>
<dbReference type="InterPro" id="IPR000847">
    <property type="entry name" value="LysR_HTH_N"/>
</dbReference>
<dbReference type="Gene3D" id="1.10.10.10">
    <property type="entry name" value="Winged helix-like DNA-binding domain superfamily/Winged helix DNA-binding domain"/>
    <property type="match status" value="1"/>
</dbReference>
<dbReference type="InterPro" id="IPR036388">
    <property type="entry name" value="WH-like_DNA-bd_sf"/>
</dbReference>
<accession>A0ABT3TD80</accession>
<proteinExistence type="inferred from homology"/>
<dbReference type="SUPFAM" id="SSF46785">
    <property type="entry name" value="Winged helix' DNA-binding domain"/>
    <property type="match status" value="1"/>
</dbReference>